<organism evidence="1 2">
    <name type="scientific">Nitzschia inconspicua</name>
    <dbReference type="NCBI Taxonomy" id="303405"/>
    <lineage>
        <taxon>Eukaryota</taxon>
        <taxon>Sar</taxon>
        <taxon>Stramenopiles</taxon>
        <taxon>Ochrophyta</taxon>
        <taxon>Bacillariophyta</taxon>
        <taxon>Bacillariophyceae</taxon>
        <taxon>Bacillariophycidae</taxon>
        <taxon>Bacillariales</taxon>
        <taxon>Bacillariaceae</taxon>
        <taxon>Nitzschia</taxon>
    </lineage>
</organism>
<keyword evidence="2" id="KW-1185">Reference proteome</keyword>
<keyword evidence="1" id="KW-0645">Protease</keyword>
<dbReference type="PROSITE" id="PS52034">
    <property type="entry name" value="PEPTIDASE_M32"/>
    <property type="match status" value="1"/>
</dbReference>
<reference evidence="1" key="2">
    <citation type="submission" date="2021-04" db="EMBL/GenBank/DDBJ databases">
        <authorList>
            <person name="Podell S."/>
        </authorList>
    </citation>
    <scope>NUCLEOTIDE SEQUENCE</scope>
    <source>
        <strain evidence="1">Hildebrandi</strain>
    </source>
</reference>
<protein>
    <submittedName>
        <fullName evidence="1">Carboxypeptidase</fullName>
    </submittedName>
</protein>
<proteinExistence type="predicted"/>
<dbReference type="CDD" id="cd06460">
    <property type="entry name" value="M32_Taq"/>
    <property type="match status" value="1"/>
</dbReference>
<dbReference type="PANTHER" id="PTHR34217">
    <property type="entry name" value="METAL-DEPENDENT CARBOXYPEPTIDASE"/>
    <property type="match status" value="1"/>
</dbReference>
<dbReference type="PANTHER" id="PTHR34217:SF1">
    <property type="entry name" value="CARBOXYPEPTIDASE 1"/>
    <property type="match status" value="1"/>
</dbReference>
<dbReference type="AlphaFoldDB" id="A0A9K3PIP9"/>
<reference evidence="1" key="1">
    <citation type="journal article" date="2021" name="Sci. Rep.">
        <title>Diploid genomic architecture of Nitzschia inconspicua, an elite biomass production diatom.</title>
        <authorList>
            <person name="Oliver A."/>
            <person name="Podell S."/>
            <person name="Pinowska A."/>
            <person name="Traller J.C."/>
            <person name="Smith S.R."/>
            <person name="McClure R."/>
            <person name="Beliaev A."/>
            <person name="Bohutskyi P."/>
            <person name="Hill E.A."/>
            <person name="Rabines A."/>
            <person name="Zheng H."/>
            <person name="Allen L.Z."/>
            <person name="Kuo A."/>
            <person name="Grigoriev I.V."/>
            <person name="Allen A.E."/>
            <person name="Hazlebeck D."/>
            <person name="Allen E.E."/>
        </authorList>
    </citation>
    <scope>NUCLEOTIDE SEQUENCE</scope>
    <source>
        <strain evidence="1">Hildebrandi</strain>
    </source>
</reference>
<evidence type="ECO:0000313" key="2">
    <source>
        <dbReference type="Proteomes" id="UP000693970"/>
    </source>
</evidence>
<dbReference type="OrthoDB" id="10249837at2759"/>
<sequence length="508" mass="57774">MTVSVAATKSAYEQLTAKLRVIGSLQQCEALLNYDRMVFMPQSQETAQARGAQLSALASVVHEKTTDKSLFQLLEEAEKDLPKEDAEAPRVLELTRKTLEENSRVTAELAARKAKHGALAHSSWAQAREKEDFALFVPALTTCFEIAKEEAAAKRTDESVTLYDQMLDHFEPGMKMERIDQVFEEIERALVPLLERVRNSETKPSITPLEGTFDIDMQKKVCKEVVTQLGFDEARGRIDVAVHPFTSSASPADVRITSRFSDNEWQMGLLATIHEGGHAMYEQSLGKSGLEIDQALSMGTHESQSLFWERMVAKSLPFWKWITPKLNEAFESFDYTPEQLYDAVNAIKPNNCIRVEADELTYPLHVLLRYRLEKEIITDKLTVEEIPARWNELMKDLLGVQVPNDSLGCLQDIHWSAFAIGYFATYLLGSSTAAQLAYYCEKDIPDMYALIEKGQFEPLKAWLTDKVHNHGRRYKSLDDLLEAQVGEKLNPKYFIDYLEEKYSKLYNC</sequence>
<name>A0A9K3PIP9_9STRA</name>
<dbReference type="GO" id="GO:0004181">
    <property type="term" value="F:metallocarboxypeptidase activity"/>
    <property type="evidence" value="ECO:0007669"/>
    <property type="project" value="InterPro"/>
</dbReference>
<accession>A0A9K3PIP9</accession>
<dbReference type="GO" id="GO:0006508">
    <property type="term" value="P:proteolysis"/>
    <property type="evidence" value="ECO:0007669"/>
    <property type="project" value="InterPro"/>
</dbReference>
<dbReference type="InterPro" id="IPR001333">
    <property type="entry name" value="Peptidase_M32_Taq"/>
</dbReference>
<dbReference type="Proteomes" id="UP000693970">
    <property type="component" value="Unassembled WGS sequence"/>
</dbReference>
<keyword evidence="1" id="KW-0378">Hydrolase</keyword>
<comment type="caution">
    <text evidence="1">The sequence shown here is derived from an EMBL/GenBank/DDBJ whole genome shotgun (WGS) entry which is preliminary data.</text>
</comment>
<evidence type="ECO:0000313" key="1">
    <source>
        <dbReference type="EMBL" id="KAG7346364.1"/>
    </source>
</evidence>
<dbReference type="PIRSF" id="PIRSF006615">
    <property type="entry name" value="Zn_crbxpep_Taq"/>
    <property type="match status" value="1"/>
</dbReference>
<keyword evidence="1" id="KW-0121">Carboxypeptidase</keyword>
<dbReference type="Pfam" id="PF02074">
    <property type="entry name" value="Peptidase_M32"/>
    <property type="match status" value="1"/>
</dbReference>
<dbReference type="EMBL" id="JAGRRH010000021">
    <property type="protein sequence ID" value="KAG7346364.1"/>
    <property type="molecule type" value="Genomic_DNA"/>
</dbReference>
<gene>
    <name evidence="1" type="ORF">IV203_005432</name>
</gene>